<dbReference type="InterPro" id="IPR051261">
    <property type="entry name" value="NLR"/>
</dbReference>
<evidence type="ECO:0000313" key="4">
    <source>
        <dbReference type="Proteomes" id="UP000324091"/>
    </source>
</evidence>
<accession>A0A5C6MF06</accession>
<evidence type="ECO:0000256" key="2">
    <source>
        <dbReference type="ARBA" id="ARBA00022737"/>
    </source>
</evidence>
<dbReference type="EMBL" id="RHFK02000795">
    <property type="protein sequence ID" value="TWW53148.1"/>
    <property type="molecule type" value="Genomic_DNA"/>
</dbReference>
<protein>
    <submittedName>
        <fullName evidence="3">Ribonuclease inhibitor</fullName>
    </submittedName>
</protein>
<keyword evidence="2" id="KW-0677">Repeat</keyword>
<organism evidence="3 4">
    <name type="scientific">Takifugu flavidus</name>
    <name type="common">sansaifugu</name>
    <dbReference type="NCBI Taxonomy" id="433684"/>
    <lineage>
        <taxon>Eukaryota</taxon>
        <taxon>Metazoa</taxon>
        <taxon>Chordata</taxon>
        <taxon>Craniata</taxon>
        <taxon>Vertebrata</taxon>
        <taxon>Euteleostomi</taxon>
        <taxon>Actinopterygii</taxon>
        <taxon>Neopterygii</taxon>
        <taxon>Teleostei</taxon>
        <taxon>Neoteleostei</taxon>
        <taxon>Acanthomorphata</taxon>
        <taxon>Eupercaria</taxon>
        <taxon>Tetraodontiformes</taxon>
        <taxon>Tetradontoidea</taxon>
        <taxon>Tetraodontidae</taxon>
        <taxon>Takifugu</taxon>
    </lineage>
</organism>
<evidence type="ECO:0000256" key="1">
    <source>
        <dbReference type="ARBA" id="ARBA00022614"/>
    </source>
</evidence>
<dbReference type="PANTHER" id="PTHR24106">
    <property type="entry name" value="NACHT, LRR AND CARD DOMAINS-CONTAINING"/>
    <property type="match status" value="1"/>
</dbReference>
<reference evidence="3 4" key="1">
    <citation type="submission" date="2019-04" db="EMBL/GenBank/DDBJ databases">
        <title>Chromosome genome assembly for Takifugu flavidus.</title>
        <authorList>
            <person name="Xiao S."/>
        </authorList>
    </citation>
    <scope>NUCLEOTIDE SEQUENCE [LARGE SCALE GENOMIC DNA]</scope>
    <source>
        <strain evidence="3">HTHZ2018</strain>
        <tissue evidence="3">Muscle</tissue>
    </source>
</reference>
<dbReference type="Gene3D" id="3.80.10.10">
    <property type="entry name" value="Ribonuclease Inhibitor"/>
    <property type="match status" value="1"/>
</dbReference>
<evidence type="ECO:0000313" key="3">
    <source>
        <dbReference type="EMBL" id="TWW53148.1"/>
    </source>
</evidence>
<proteinExistence type="predicted"/>
<dbReference type="SMART" id="SM00368">
    <property type="entry name" value="LRR_RI"/>
    <property type="match status" value="2"/>
</dbReference>
<dbReference type="InterPro" id="IPR032675">
    <property type="entry name" value="LRR_dom_sf"/>
</dbReference>
<sequence length="84" mass="9240">MHPNCRLETLGQEASTECCSLSEISCDSLASALRSNPSHLRVLDLSQNQLKDPAVKLLCGFLQDPLCELETLRSVRDDPVLSQV</sequence>
<keyword evidence="4" id="KW-1185">Reference proteome</keyword>
<dbReference type="Proteomes" id="UP000324091">
    <property type="component" value="Unassembled WGS sequence"/>
</dbReference>
<dbReference type="AlphaFoldDB" id="A0A5C6MF06"/>
<name>A0A5C6MF06_9TELE</name>
<keyword evidence="1" id="KW-0433">Leucine-rich repeat</keyword>
<gene>
    <name evidence="3" type="ORF">D4764_0242150</name>
</gene>
<dbReference type="SUPFAM" id="SSF52047">
    <property type="entry name" value="RNI-like"/>
    <property type="match status" value="1"/>
</dbReference>
<comment type="caution">
    <text evidence="3">The sequence shown here is derived from an EMBL/GenBank/DDBJ whole genome shotgun (WGS) entry which is preliminary data.</text>
</comment>